<sequence length="607" mass="69921">MDPSSLNSHGFVNLLASQSSPPIDVDSAEAPVTSPGLVKPAERRKWSTKEDTVLISAWLNTRKDPIVCKFVGCHESALKEQASGQTENDVMKLAHDIYFNDYNVKFSLEHCWRELRFDQKWRSHCQPKDKRKESGPEVVAEEEEVRPPGVKASKAAKRKKPNEAAFDQIQSILAQKNTLSNKKILDRLLAKNIETLSDHEVTGWLGRVLQVTGLNWLHVRVKDVGLYSDRGDRGDHGELIQVLNHSSLKLQTSHFVIVNSTKTSKLQIKVRKKTPMSSSSSDEVVEVLEEMVDQVVDNFIDSVIHAHPKKQKRRAYIERYREQGHNQLWNDYFKENPTYPPEMFRRCFRMNKPLFLHIVERVSNEVPYFQQRRDACGRNGLSALQKCTAAIRMLAYGQSGDTYDEYLRFGDSTSRLCLENFTNAIIQLFGNEYLRRPTPEDLQRLLDVGEVRWFPGMIGSIDCMHWEWKNFPTAWKGQYTRGTGKPTIVLEAVASQDLWILHAFFGLPGTLNDINVLDRSPLFDDILQGRAPKVKFKVNNHTYRMAYYLTDRIYPNWSTFIQSIPVPQGPKAEKFAKKQESARKDVERALQSRFVLKTQLYYGTRKR</sequence>
<dbReference type="Gramene" id="Bo4g120600.1">
    <property type="protein sequence ID" value="Bo4g120600.1"/>
    <property type="gene ID" value="Bo4g120600"/>
</dbReference>
<evidence type="ECO:0000256" key="1">
    <source>
        <dbReference type="SAM" id="MobiDB-lite"/>
    </source>
</evidence>
<protein>
    <recommendedName>
        <fullName evidence="4">No apical meristem-associated C-terminal domain-containing protein</fullName>
    </recommendedName>
</protein>
<dbReference type="EnsemblPlants" id="Bo4g120600.1">
    <property type="protein sequence ID" value="Bo4g120600.1"/>
    <property type="gene ID" value="Bo4g120600"/>
</dbReference>
<dbReference type="Pfam" id="PF04827">
    <property type="entry name" value="Plant_tran"/>
    <property type="match status" value="1"/>
</dbReference>
<evidence type="ECO:0000313" key="3">
    <source>
        <dbReference type="Proteomes" id="UP000032141"/>
    </source>
</evidence>
<reference evidence="2" key="2">
    <citation type="submission" date="2015-03" db="UniProtKB">
        <authorList>
            <consortium name="EnsemblPlants"/>
        </authorList>
    </citation>
    <scope>IDENTIFICATION</scope>
</reference>
<proteinExistence type="predicted"/>
<dbReference type="PANTHER" id="PTHR47150">
    <property type="entry name" value="OS12G0169200 PROTEIN"/>
    <property type="match status" value="1"/>
</dbReference>
<dbReference type="InterPro" id="IPR006912">
    <property type="entry name" value="Harbinger_derived_prot"/>
</dbReference>
<evidence type="ECO:0008006" key="4">
    <source>
        <dbReference type="Google" id="ProtNLM"/>
    </source>
</evidence>
<keyword evidence="3" id="KW-1185">Reference proteome</keyword>
<name>A0A0D3BYA0_BRAOL</name>
<dbReference type="HOGENOM" id="CLU_012390_5_0_1"/>
<organism evidence="2 3">
    <name type="scientific">Brassica oleracea var. oleracea</name>
    <dbReference type="NCBI Taxonomy" id="109376"/>
    <lineage>
        <taxon>Eukaryota</taxon>
        <taxon>Viridiplantae</taxon>
        <taxon>Streptophyta</taxon>
        <taxon>Embryophyta</taxon>
        <taxon>Tracheophyta</taxon>
        <taxon>Spermatophyta</taxon>
        <taxon>Magnoliopsida</taxon>
        <taxon>eudicotyledons</taxon>
        <taxon>Gunneridae</taxon>
        <taxon>Pentapetalae</taxon>
        <taxon>rosids</taxon>
        <taxon>malvids</taxon>
        <taxon>Brassicales</taxon>
        <taxon>Brassicaceae</taxon>
        <taxon>Brassiceae</taxon>
        <taxon>Brassica</taxon>
    </lineage>
</organism>
<feature type="region of interest" description="Disordered" evidence="1">
    <location>
        <begin position="125"/>
        <end position="159"/>
    </location>
</feature>
<evidence type="ECO:0000313" key="2">
    <source>
        <dbReference type="EnsemblPlants" id="Bo4g120600.1"/>
    </source>
</evidence>
<dbReference type="AlphaFoldDB" id="A0A0D3BYA0"/>
<accession>A0A0D3BYA0</accession>
<dbReference type="Proteomes" id="UP000032141">
    <property type="component" value="Chromosome C4"/>
</dbReference>
<feature type="compositionally biased region" description="Basic and acidic residues" evidence="1">
    <location>
        <begin position="125"/>
        <end position="135"/>
    </location>
</feature>
<dbReference type="PANTHER" id="PTHR47150:SF5">
    <property type="entry name" value="OS07G0546750 PROTEIN"/>
    <property type="match status" value="1"/>
</dbReference>
<reference evidence="2 3" key="1">
    <citation type="journal article" date="2014" name="Genome Biol.">
        <title>Transcriptome and methylome profiling reveals relics of genome dominance in the mesopolyploid Brassica oleracea.</title>
        <authorList>
            <person name="Parkin I.A."/>
            <person name="Koh C."/>
            <person name="Tang H."/>
            <person name="Robinson S.J."/>
            <person name="Kagale S."/>
            <person name="Clarke W.E."/>
            <person name="Town C.D."/>
            <person name="Nixon J."/>
            <person name="Krishnakumar V."/>
            <person name="Bidwell S.L."/>
            <person name="Denoeud F."/>
            <person name="Belcram H."/>
            <person name="Links M.G."/>
            <person name="Just J."/>
            <person name="Clarke C."/>
            <person name="Bender T."/>
            <person name="Huebert T."/>
            <person name="Mason A.S."/>
            <person name="Pires J.C."/>
            <person name="Barker G."/>
            <person name="Moore J."/>
            <person name="Walley P.G."/>
            <person name="Manoli S."/>
            <person name="Batley J."/>
            <person name="Edwards D."/>
            <person name="Nelson M.N."/>
            <person name="Wang X."/>
            <person name="Paterson A.H."/>
            <person name="King G."/>
            <person name="Bancroft I."/>
            <person name="Chalhoub B."/>
            <person name="Sharpe A.G."/>
        </authorList>
    </citation>
    <scope>NUCLEOTIDE SEQUENCE</scope>
    <source>
        <strain evidence="2 3">cv. TO1000</strain>
    </source>
</reference>